<reference evidence="2 3" key="1">
    <citation type="submission" date="2018-11" db="EMBL/GenBank/DDBJ databases">
        <title>Trebonia kvetii gen.nov., sp.nov., a novel acidophilic actinobacterium, and proposal of the new actinobacterial family Treboniaceae fam. nov.</title>
        <authorList>
            <person name="Rapoport D."/>
            <person name="Sagova-Mareckova M."/>
            <person name="Sedlacek I."/>
            <person name="Provaznik J."/>
            <person name="Kralova S."/>
            <person name="Pavlinic D."/>
            <person name="Benes V."/>
            <person name="Kopecky J."/>
        </authorList>
    </citation>
    <scope>NUCLEOTIDE SEQUENCE [LARGE SCALE GENOMIC DNA]</scope>
    <source>
        <strain evidence="2 3">15Tr583</strain>
    </source>
</reference>
<evidence type="ECO:0000259" key="1">
    <source>
        <dbReference type="Pfam" id="PF09084"/>
    </source>
</evidence>
<dbReference type="EMBL" id="RPFW01000005">
    <property type="protein sequence ID" value="TVZ02249.1"/>
    <property type="molecule type" value="Genomic_DNA"/>
</dbReference>
<organism evidence="2 3">
    <name type="scientific">Trebonia kvetii</name>
    <dbReference type="NCBI Taxonomy" id="2480626"/>
    <lineage>
        <taxon>Bacteria</taxon>
        <taxon>Bacillati</taxon>
        <taxon>Actinomycetota</taxon>
        <taxon>Actinomycetes</taxon>
        <taxon>Streptosporangiales</taxon>
        <taxon>Treboniaceae</taxon>
        <taxon>Trebonia</taxon>
    </lineage>
</organism>
<dbReference type="InterPro" id="IPR015168">
    <property type="entry name" value="SsuA/THI5"/>
</dbReference>
<evidence type="ECO:0000313" key="3">
    <source>
        <dbReference type="Proteomes" id="UP000460272"/>
    </source>
</evidence>
<feature type="domain" description="SsuA/THI5-like" evidence="1">
    <location>
        <begin position="12"/>
        <end position="93"/>
    </location>
</feature>
<dbReference type="Pfam" id="PF09084">
    <property type="entry name" value="NMT1"/>
    <property type="match status" value="1"/>
</dbReference>
<gene>
    <name evidence="2" type="ORF">EAS64_25855</name>
</gene>
<protein>
    <recommendedName>
        <fullName evidence="1">SsuA/THI5-like domain-containing protein</fullName>
    </recommendedName>
</protein>
<dbReference type="Proteomes" id="UP000460272">
    <property type="component" value="Unassembled WGS sequence"/>
</dbReference>
<dbReference type="OrthoDB" id="174578at2"/>
<evidence type="ECO:0000313" key="2">
    <source>
        <dbReference type="EMBL" id="TVZ02249.1"/>
    </source>
</evidence>
<sequence>MVTCRAGDRGAIGMYLARGRAEFALFPPNRLLVGRERGEVLVAVAAVNHESLEAIQVAAKSGAARPGRPPRRLRAHPRGRAMVAAIVAADGVTRTRCRPSTPAPPS</sequence>
<name>A0A6P2BT25_9ACTN</name>
<proteinExistence type="predicted"/>
<keyword evidence="3" id="KW-1185">Reference proteome</keyword>
<dbReference type="AlphaFoldDB" id="A0A6P2BT25"/>
<dbReference type="Gene3D" id="3.40.190.10">
    <property type="entry name" value="Periplasmic binding protein-like II"/>
    <property type="match status" value="2"/>
</dbReference>
<accession>A0A6P2BT25</accession>
<comment type="caution">
    <text evidence="2">The sequence shown here is derived from an EMBL/GenBank/DDBJ whole genome shotgun (WGS) entry which is preliminary data.</text>
</comment>